<keyword evidence="3" id="KW-1185">Reference proteome</keyword>
<evidence type="ECO:0000256" key="1">
    <source>
        <dbReference type="SAM" id="Phobius"/>
    </source>
</evidence>
<proteinExistence type="predicted"/>
<accession>A0A7Z1B109</accession>
<gene>
    <name evidence="2" type="ORF">BLA60_06515</name>
</gene>
<reference evidence="2 3" key="1">
    <citation type="submission" date="2016-12" db="EMBL/GenBank/DDBJ databases">
        <title>The draft genome sequence of Actinophytocola xinjiangensis.</title>
        <authorList>
            <person name="Wang W."/>
            <person name="Yuan L."/>
        </authorList>
    </citation>
    <scope>NUCLEOTIDE SEQUENCE [LARGE SCALE GENOMIC DNA]</scope>
    <source>
        <strain evidence="2 3">CGMCC 4.4663</strain>
    </source>
</reference>
<feature type="transmembrane region" description="Helical" evidence="1">
    <location>
        <begin position="40"/>
        <end position="59"/>
    </location>
</feature>
<name>A0A7Z1B109_9PSEU</name>
<dbReference type="Proteomes" id="UP000185696">
    <property type="component" value="Unassembled WGS sequence"/>
</dbReference>
<keyword evidence="1" id="KW-1133">Transmembrane helix</keyword>
<evidence type="ECO:0008006" key="4">
    <source>
        <dbReference type="Google" id="ProtNLM"/>
    </source>
</evidence>
<dbReference type="AlphaFoldDB" id="A0A7Z1B109"/>
<keyword evidence="1" id="KW-0812">Transmembrane</keyword>
<comment type="caution">
    <text evidence="2">The sequence shown here is derived from an EMBL/GenBank/DDBJ whole genome shotgun (WGS) entry which is preliminary data.</text>
</comment>
<dbReference type="EMBL" id="MSIF01000002">
    <property type="protein sequence ID" value="OLF12905.1"/>
    <property type="molecule type" value="Genomic_DNA"/>
</dbReference>
<dbReference type="RefSeq" id="WP_075131813.1">
    <property type="nucleotide sequence ID" value="NZ_MSIF01000002.1"/>
</dbReference>
<organism evidence="2 3">
    <name type="scientific">Actinophytocola xinjiangensis</name>
    <dbReference type="NCBI Taxonomy" id="485602"/>
    <lineage>
        <taxon>Bacteria</taxon>
        <taxon>Bacillati</taxon>
        <taxon>Actinomycetota</taxon>
        <taxon>Actinomycetes</taxon>
        <taxon>Pseudonocardiales</taxon>
        <taxon>Pseudonocardiaceae</taxon>
    </lineage>
</organism>
<sequence>MIRRPNPVLWVYYQFGGRLPGRYRDWVRHDATSRTWLVRVLLRVLVQLAPLFAVLLVVLSGLEGSWPIALGATLLGVLVSLRLAVANAQESVDARLAKYGFPQGHATALRRLADAEANADQAARYQDRWRRDDSST</sequence>
<evidence type="ECO:0000313" key="2">
    <source>
        <dbReference type="EMBL" id="OLF12905.1"/>
    </source>
</evidence>
<dbReference type="OrthoDB" id="5195204at2"/>
<dbReference type="InterPro" id="IPR035197">
    <property type="entry name" value="DUF5313"/>
</dbReference>
<evidence type="ECO:0000313" key="3">
    <source>
        <dbReference type="Proteomes" id="UP000185696"/>
    </source>
</evidence>
<feature type="transmembrane region" description="Helical" evidence="1">
    <location>
        <begin position="65"/>
        <end position="85"/>
    </location>
</feature>
<protein>
    <recommendedName>
        <fullName evidence="4">DUF5313 family protein</fullName>
    </recommendedName>
</protein>
<dbReference type="Pfam" id="PF17240">
    <property type="entry name" value="DUF5313"/>
    <property type="match status" value="1"/>
</dbReference>
<keyword evidence="1" id="KW-0472">Membrane</keyword>